<dbReference type="RefSeq" id="XP_038787300.1">
    <property type="nucleotide sequence ID" value="XM_038930350.1"/>
</dbReference>
<name>A0A8H7EEQ8_9PLEO</name>
<keyword evidence="2" id="KW-0560">Oxidoreductase</keyword>
<sequence length="427" mass="47779">MASDFKIQPLAHPSGKTCKDLEPKRGRELLQKLDPDSKKIDNSTFARASYPKDGIVAAINYVEVPEAGAFVFIGKDPQDDSKYGKPGLDMGDANFNQYYQKPLADADCEAGKTRFHWWHVDGTYWNTQTVEWADSSGQSMEVKPGRTAFVDVEQLYDMLSDDEKKTVDHSWVEYMYWPYEKIKGCRGAPNGLGVANKGRELPDEEVEAHEEGSKDWQKKLPLVWVNPVTDKKPFQVQHNLARRLFIRNGPNDTPKVIDNLGEVRKLLDNIQGRMIKPEHIWLGPEEEHDILLFQDYGLFHTKIDYPASWDVRTEHQGWLPGGKPPAGPHTMALTAKYAAAVAVFVSTVSAIPLNVIEGSKSKPRFDINYIDQSDISNLTAQLGLEKRQAGCGGRPSGVSGIAICGPDFRTLAYGTILDLHYCNGDSR</sequence>
<dbReference type="Proteomes" id="UP000596902">
    <property type="component" value="Unassembled WGS sequence"/>
</dbReference>
<evidence type="ECO:0008006" key="7">
    <source>
        <dbReference type="Google" id="ProtNLM"/>
    </source>
</evidence>
<evidence type="ECO:0000256" key="1">
    <source>
        <dbReference type="ARBA" id="ARBA00001954"/>
    </source>
</evidence>
<evidence type="ECO:0000256" key="3">
    <source>
        <dbReference type="ARBA" id="ARBA00023004"/>
    </source>
</evidence>
<dbReference type="GO" id="GO:0051213">
    <property type="term" value="F:dioxygenase activity"/>
    <property type="evidence" value="ECO:0007669"/>
    <property type="project" value="UniProtKB-KW"/>
</dbReference>
<gene>
    <name evidence="5" type="ORF">GT037_005303</name>
</gene>
<comment type="caution">
    <text evidence="5">The sequence shown here is derived from an EMBL/GenBank/DDBJ whole genome shotgun (WGS) entry which is preliminary data.</text>
</comment>
<accession>A0A8H7EEQ8</accession>
<dbReference type="GO" id="GO:0046872">
    <property type="term" value="F:metal ion binding"/>
    <property type="evidence" value="ECO:0007669"/>
    <property type="project" value="UniProtKB-KW"/>
</dbReference>
<dbReference type="SUPFAM" id="SSF51197">
    <property type="entry name" value="Clavaminate synthase-like"/>
    <property type="match status" value="1"/>
</dbReference>
<evidence type="ECO:0000256" key="4">
    <source>
        <dbReference type="SAM" id="MobiDB-lite"/>
    </source>
</evidence>
<dbReference type="EMBL" id="JAAABM010000006">
    <property type="protein sequence ID" value="KAF7677091.1"/>
    <property type="molecule type" value="Genomic_DNA"/>
</dbReference>
<protein>
    <recommendedName>
        <fullName evidence="7">TauD/TfdA-like domain-containing protein</fullName>
    </recommendedName>
</protein>
<proteinExistence type="predicted"/>
<organism evidence="5 6">
    <name type="scientific">Alternaria burnsii</name>
    <dbReference type="NCBI Taxonomy" id="1187904"/>
    <lineage>
        <taxon>Eukaryota</taxon>
        <taxon>Fungi</taxon>
        <taxon>Dikarya</taxon>
        <taxon>Ascomycota</taxon>
        <taxon>Pezizomycotina</taxon>
        <taxon>Dothideomycetes</taxon>
        <taxon>Pleosporomycetidae</taxon>
        <taxon>Pleosporales</taxon>
        <taxon>Pleosporineae</taxon>
        <taxon>Pleosporaceae</taxon>
        <taxon>Alternaria</taxon>
        <taxon>Alternaria sect. Alternaria</taxon>
    </lineage>
</organism>
<evidence type="ECO:0000256" key="2">
    <source>
        <dbReference type="ARBA" id="ARBA00023002"/>
    </source>
</evidence>
<dbReference type="AlphaFoldDB" id="A0A8H7EEQ8"/>
<dbReference type="GeneID" id="62203528"/>
<keyword evidence="3" id="KW-0408">Iron</keyword>
<evidence type="ECO:0000313" key="6">
    <source>
        <dbReference type="Proteomes" id="UP000596902"/>
    </source>
</evidence>
<comment type="cofactor">
    <cofactor evidence="1">
        <name>Fe(2+)</name>
        <dbReference type="ChEBI" id="CHEBI:29033"/>
    </cofactor>
</comment>
<dbReference type="PANTHER" id="PTHR43779:SF2">
    <property type="entry name" value="ALPHA-KETOGLUTARATE-DEPENDENT XANTHINE DIOXYGENASE XAN1"/>
    <property type="match status" value="1"/>
</dbReference>
<keyword evidence="6" id="KW-1185">Reference proteome</keyword>
<feature type="region of interest" description="Disordered" evidence="4">
    <location>
        <begin position="1"/>
        <end position="24"/>
    </location>
</feature>
<dbReference type="Gene3D" id="3.60.130.10">
    <property type="entry name" value="Clavaminate synthase-like"/>
    <property type="match status" value="1"/>
</dbReference>
<dbReference type="InterPro" id="IPR051178">
    <property type="entry name" value="TfdA_dioxygenase"/>
</dbReference>
<reference evidence="5" key="2">
    <citation type="submission" date="2020-08" db="EMBL/GenBank/DDBJ databases">
        <title>Draft Genome Sequence of Cumin Blight Pathogen Alternaria burnsii.</title>
        <authorList>
            <person name="Feng Z."/>
        </authorList>
    </citation>
    <scope>NUCLEOTIDE SEQUENCE</scope>
    <source>
        <strain evidence="5">CBS107.38</strain>
    </source>
</reference>
<dbReference type="PANTHER" id="PTHR43779">
    <property type="entry name" value="DIOXYGENASE RV0097-RELATED"/>
    <property type="match status" value="1"/>
</dbReference>
<dbReference type="InterPro" id="IPR042098">
    <property type="entry name" value="TauD-like_sf"/>
</dbReference>
<reference evidence="5" key="1">
    <citation type="submission" date="2020-01" db="EMBL/GenBank/DDBJ databases">
        <authorList>
            <person name="Feng Z.H.Z."/>
        </authorList>
    </citation>
    <scope>NUCLEOTIDE SEQUENCE</scope>
    <source>
        <strain evidence="5">CBS107.38</strain>
    </source>
</reference>
<evidence type="ECO:0000313" key="5">
    <source>
        <dbReference type="EMBL" id="KAF7677091.1"/>
    </source>
</evidence>